<dbReference type="EMBL" id="JARBHB010000005">
    <property type="protein sequence ID" value="KAJ8882693.1"/>
    <property type="molecule type" value="Genomic_DNA"/>
</dbReference>
<evidence type="ECO:0000313" key="1">
    <source>
        <dbReference type="EMBL" id="KAJ8882693.1"/>
    </source>
</evidence>
<keyword evidence="2" id="KW-1185">Reference proteome</keyword>
<gene>
    <name evidence="1" type="ORF">PR048_014505</name>
</gene>
<dbReference type="PANTHER" id="PTHR46289:SF14">
    <property type="entry name" value="DUF4371 DOMAIN-CONTAINING PROTEIN"/>
    <property type="match status" value="1"/>
</dbReference>
<dbReference type="PANTHER" id="PTHR46289">
    <property type="entry name" value="52 KDA REPRESSOR OF THE INHIBITOR OF THE PROTEIN KINASE-LIKE PROTEIN-RELATED"/>
    <property type="match status" value="1"/>
</dbReference>
<sequence length="145" mass="16849">MISELAIRFPKSQLQIVGQIQKLLSPEFRDSFEDEVLQGAEPSERIGTNLEANVDIRNIKKSFLGLLEKATKSLLHYQEFCFNSITSERSFSTLRRLKNYLRSTMIEDRLNGLALLHIHQDTMKPEEVLDIFARKHTRKLSLNFL</sequence>
<evidence type="ECO:0008006" key="3">
    <source>
        <dbReference type="Google" id="ProtNLM"/>
    </source>
</evidence>
<comment type="caution">
    <text evidence="1">The sequence shown here is derived from an EMBL/GenBank/DDBJ whole genome shotgun (WGS) entry which is preliminary data.</text>
</comment>
<evidence type="ECO:0000313" key="2">
    <source>
        <dbReference type="Proteomes" id="UP001159363"/>
    </source>
</evidence>
<protein>
    <recommendedName>
        <fullName evidence="3">HAT C-terminal dimerisation domain-containing protein</fullName>
    </recommendedName>
</protein>
<dbReference type="InterPro" id="IPR052958">
    <property type="entry name" value="IFN-induced_PKR_regulator"/>
</dbReference>
<name>A0ABQ9HEF4_9NEOP</name>
<reference evidence="1 2" key="1">
    <citation type="submission" date="2023-02" db="EMBL/GenBank/DDBJ databases">
        <title>LHISI_Scaffold_Assembly.</title>
        <authorList>
            <person name="Stuart O.P."/>
            <person name="Cleave R."/>
            <person name="Magrath M.J.L."/>
            <person name="Mikheyev A.S."/>
        </authorList>
    </citation>
    <scope>NUCLEOTIDE SEQUENCE [LARGE SCALE GENOMIC DNA]</scope>
    <source>
        <strain evidence="1">Daus_M_001</strain>
        <tissue evidence="1">Leg muscle</tissue>
    </source>
</reference>
<accession>A0ABQ9HEF4</accession>
<proteinExistence type="predicted"/>
<dbReference type="Proteomes" id="UP001159363">
    <property type="component" value="Chromosome 4"/>
</dbReference>
<organism evidence="1 2">
    <name type="scientific">Dryococelus australis</name>
    <dbReference type="NCBI Taxonomy" id="614101"/>
    <lineage>
        <taxon>Eukaryota</taxon>
        <taxon>Metazoa</taxon>
        <taxon>Ecdysozoa</taxon>
        <taxon>Arthropoda</taxon>
        <taxon>Hexapoda</taxon>
        <taxon>Insecta</taxon>
        <taxon>Pterygota</taxon>
        <taxon>Neoptera</taxon>
        <taxon>Polyneoptera</taxon>
        <taxon>Phasmatodea</taxon>
        <taxon>Verophasmatodea</taxon>
        <taxon>Anareolatae</taxon>
        <taxon>Phasmatidae</taxon>
        <taxon>Eurycanthinae</taxon>
        <taxon>Dryococelus</taxon>
    </lineage>
</organism>